<sequence length="306" mass="34770">MNSLIIGRDIAMKSETERNKIIKKAIKVSAMLVAQFAFGMPITYCLVYVLIPLYGEVSDTYRAIIAGALPLVTAITKMIVRLAAQRIDFLHPGDSHILLSVLHSATAIVFRVMQAELTSLRLFTLLSFVHGAIDLLESLTIVIRDYFWYFVYKKLKRDSGETILRASQFRSPRSMRFLADMSIQTILFESTSLIAAVGFIQLYSFMYNRNDASLASIAQFFIRVSIGISIDFVFNSFSFWLQMSYSNIAVVRVWCTKWRKHMLVAFILTAMTLCYFTPHLFAVVKAKHTSVVRIDDIGCKGPFSKF</sequence>
<accession>A0ABN8SAY7</accession>
<proteinExistence type="predicted"/>
<feature type="transmembrane region" description="Helical" evidence="1">
    <location>
        <begin position="28"/>
        <end position="51"/>
    </location>
</feature>
<keyword evidence="1" id="KW-0812">Transmembrane</keyword>
<comment type="caution">
    <text evidence="2">The sequence shown here is derived from an EMBL/GenBank/DDBJ whole genome shotgun (WGS) entry which is preliminary data.</text>
</comment>
<keyword evidence="1" id="KW-0472">Membrane</keyword>
<evidence type="ECO:0000313" key="3">
    <source>
        <dbReference type="Proteomes" id="UP001159427"/>
    </source>
</evidence>
<evidence type="ECO:0000256" key="1">
    <source>
        <dbReference type="SAM" id="Phobius"/>
    </source>
</evidence>
<feature type="transmembrane region" description="Helical" evidence="1">
    <location>
        <begin position="125"/>
        <end position="147"/>
    </location>
</feature>
<feature type="transmembrane region" description="Helical" evidence="1">
    <location>
        <begin position="220"/>
        <end position="241"/>
    </location>
</feature>
<protein>
    <recommendedName>
        <fullName evidence="4">Vomeronasal type-1 receptor</fullName>
    </recommendedName>
</protein>
<keyword evidence="1" id="KW-1133">Transmembrane helix</keyword>
<dbReference type="EMBL" id="CALNXI010002417">
    <property type="protein sequence ID" value="CAH3187422.1"/>
    <property type="molecule type" value="Genomic_DNA"/>
</dbReference>
<reference evidence="2 3" key="1">
    <citation type="submission" date="2022-05" db="EMBL/GenBank/DDBJ databases">
        <authorList>
            <consortium name="Genoscope - CEA"/>
            <person name="William W."/>
        </authorList>
    </citation>
    <scope>NUCLEOTIDE SEQUENCE [LARGE SCALE GENOMIC DNA]</scope>
</reference>
<dbReference type="Proteomes" id="UP001159427">
    <property type="component" value="Unassembled WGS sequence"/>
</dbReference>
<feature type="transmembrane region" description="Helical" evidence="1">
    <location>
        <begin position="262"/>
        <end position="284"/>
    </location>
</feature>
<feature type="transmembrane region" description="Helical" evidence="1">
    <location>
        <begin position="63"/>
        <end position="84"/>
    </location>
</feature>
<evidence type="ECO:0008006" key="4">
    <source>
        <dbReference type="Google" id="ProtNLM"/>
    </source>
</evidence>
<feature type="transmembrane region" description="Helical" evidence="1">
    <location>
        <begin position="177"/>
        <end position="200"/>
    </location>
</feature>
<gene>
    <name evidence="2" type="ORF">PEVE_00017653</name>
</gene>
<name>A0ABN8SAY7_9CNID</name>
<keyword evidence="3" id="KW-1185">Reference proteome</keyword>
<organism evidence="2 3">
    <name type="scientific">Porites evermanni</name>
    <dbReference type="NCBI Taxonomy" id="104178"/>
    <lineage>
        <taxon>Eukaryota</taxon>
        <taxon>Metazoa</taxon>
        <taxon>Cnidaria</taxon>
        <taxon>Anthozoa</taxon>
        <taxon>Hexacorallia</taxon>
        <taxon>Scleractinia</taxon>
        <taxon>Fungiina</taxon>
        <taxon>Poritidae</taxon>
        <taxon>Porites</taxon>
    </lineage>
</organism>
<evidence type="ECO:0000313" key="2">
    <source>
        <dbReference type="EMBL" id="CAH3187422.1"/>
    </source>
</evidence>